<evidence type="ECO:0000313" key="1">
    <source>
        <dbReference type="EMBL" id="SFK78091.1"/>
    </source>
</evidence>
<sequence>MRAWVSATAQRLAFLGADPLALLDAVDAVVSRDPDAALRAFLDACLDLLDEALPPGDASAAIMALSAMARAEIAGACDDRAILAREESLMDQPAPIPFAATVPGRVVWLAAMAARVPDQEGPAAVMLVNDLAAVGQDLPLRAFRKAAG</sequence>
<dbReference type="RefSeq" id="WP_092961283.1">
    <property type="nucleotide sequence ID" value="NZ_FOSQ01000007.1"/>
</dbReference>
<dbReference type="EMBL" id="FOSQ01000007">
    <property type="protein sequence ID" value="SFK78091.1"/>
    <property type="molecule type" value="Genomic_DNA"/>
</dbReference>
<dbReference type="OrthoDB" id="8080487at2"/>
<dbReference type="STRING" id="1123062.SAMN02745775_10788"/>
<proteinExistence type="predicted"/>
<dbReference type="AlphaFoldDB" id="A0A1I4CDL3"/>
<organism evidence="1 2">
    <name type="scientific">Falsiroseomonas stagni DSM 19981</name>
    <dbReference type="NCBI Taxonomy" id="1123062"/>
    <lineage>
        <taxon>Bacteria</taxon>
        <taxon>Pseudomonadati</taxon>
        <taxon>Pseudomonadota</taxon>
        <taxon>Alphaproteobacteria</taxon>
        <taxon>Acetobacterales</taxon>
        <taxon>Roseomonadaceae</taxon>
        <taxon>Falsiroseomonas</taxon>
    </lineage>
</organism>
<keyword evidence="2" id="KW-1185">Reference proteome</keyword>
<accession>A0A1I4CDL3</accession>
<protein>
    <submittedName>
        <fullName evidence="1">Uncharacterized protein</fullName>
    </submittedName>
</protein>
<reference evidence="1 2" key="1">
    <citation type="submission" date="2016-10" db="EMBL/GenBank/DDBJ databases">
        <authorList>
            <person name="de Groot N.N."/>
        </authorList>
    </citation>
    <scope>NUCLEOTIDE SEQUENCE [LARGE SCALE GENOMIC DNA]</scope>
    <source>
        <strain evidence="1 2">DSM 19981</strain>
    </source>
</reference>
<evidence type="ECO:0000313" key="2">
    <source>
        <dbReference type="Proteomes" id="UP000199473"/>
    </source>
</evidence>
<name>A0A1I4CDL3_9PROT</name>
<dbReference type="Proteomes" id="UP000199473">
    <property type="component" value="Unassembled WGS sequence"/>
</dbReference>
<gene>
    <name evidence="1" type="ORF">SAMN02745775_10788</name>
</gene>